<dbReference type="EMBL" id="KB202780">
    <property type="protein sequence ID" value="ESO88063.1"/>
    <property type="molecule type" value="Genomic_DNA"/>
</dbReference>
<evidence type="ECO:0000313" key="1">
    <source>
        <dbReference type="EMBL" id="ESO88063.1"/>
    </source>
</evidence>
<name>V3ZAQ5_LOTGI</name>
<organism evidence="1 2">
    <name type="scientific">Lottia gigantea</name>
    <name type="common">Giant owl limpet</name>
    <dbReference type="NCBI Taxonomy" id="225164"/>
    <lineage>
        <taxon>Eukaryota</taxon>
        <taxon>Metazoa</taxon>
        <taxon>Spiralia</taxon>
        <taxon>Lophotrochozoa</taxon>
        <taxon>Mollusca</taxon>
        <taxon>Gastropoda</taxon>
        <taxon>Patellogastropoda</taxon>
        <taxon>Lottioidea</taxon>
        <taxon>Lottiidae</taxon>
        <taxon>Lottia</taxon>
    </lineage>
</organism>
<feature type="non-terminal residue" evidence="1">
    <location>
        <position position="268"/>
    </location>
</feature>
<dbReference type="GeneID" id="20244051"/>
<dbReference type="InterPro" id="IPR013783">
    <property type="entry name" value="Ig-like_fold"/>
</dbReference>
<dbReference type="KEGG" id="lgi:LOTGIDRAFT_176872"/>
<dbReference type="CTD" id="20244051"/>
<proteinExistence type="predicted"/>
<feature type="non-terminal residue" evidence="1">
    <location>
        <position position="1"/>
    </location>
</feature>
<sequence>SPDPGFRTYFDTRKSEIIIKVVIKENDDNKWTCKNGNQEATIKVKTGYTSVVAKLTSSAYFGTVGQEVNLLCQVVVYGTTTYDPTMVSTSITRNSDASNLTTTVSKGHFLNYRATTKLKCTDHYFSCFTFTGFGRLSSDNVEINVLECPLQIFYDMITTNVTIEQGKRRDLELYYSGYPVTTRWYKNFPEGDMSLNRVNNVIDLHIGSRKEIMFIANANFDDAGQYTVHVRQNDTVLKVVYHVTIVDPNAQPINITAKPEQTSIAPTG</sequence>
<protein>
    <recommendedName>
        <fullName evidence="3">Ig-like domain-containing protein</fullName>
    </recommendedName>
</protein>
<evidence type="ECO:0008006" key="3">
    <source>
        <dbReference type="Google" id="ProtNLM"/>
    </source>
</evidence>
<gene>
    <name evidence="1" type="ORF">LOTGIDRAFT_176872</name>
</gene>
<dbReference type="InterPro" id="IPR036179">
    <property type="entry name" value="Ig-like_dom_sf"/>
</dbReference>
<dbReference type="RefSeq" id="XP_009061249.1">
    <property type="nucleotide sequence ID" value="XM_009063001.1"/>
</dbReference>
<evidence type="ECO:0000313" key="2">
    <source>
        <dbReference type="Proteomes" id="UP000030746"/>
    </source>
</evidence>
<dbReference type="Proteomes" id="UP000030746">
    <property type="component" value="Unassembled WGS sequence"/>
</dbReference>
<dbReference type="Gene3D" id="2.60.40.10">
    <property type="entry name" value="Immunoglobulins"/>
    <property type="match status" value="1"/>
</dbReference>
<reference evidence="1 2" key="1">
    <citation type="journal article" date="2013" name="Nature">
        <title>Insights into bilaterian evolution from three spiralian genomes.</title>
        <authorList>
            <person name="Simakov O."/>
            <person name="Marletaz F."/>
            <person name="Cho S.J."/>
            <person name="Edsinger-Gonzales E."/>
            <person name="Havlak P."/>
            <person name="Hellsten U."/>
            <person name="Kuo D.H."/>
            <person name="Larsson T."/>
            <person name="Lv J."/>
            <person name="Arendt D."/>
            <person name="Savage R."/>
            <person name="Osoegawa K."/>
            <person name="de Jong P."/>
            <person name="Grimwood J."/>
            <person name="Chapman J.A."/>
            <person name="Shapiro H."/>
            <person name="Aerts A."/>
            <person name="Otillar R.P."/>
            <person name="Terry A.Y."/>
            <person name="Boore J.L."/>
            <person name="Grigoriev I.V."/>
            <person name="Lindberg D.R."/>
            <person name="Seaver E.C."/>
            <person name="Weisblat D.A."/>
            <person name="Putnam N.H."/>
            <person name="Rokhsar D.S."/>
        </authorList>
    </citation>
    <scope>NUCLEOTIDE SEQUENCE [LARGE SCALE GENOMIC DNA]</scope>
</reference>
<keyword evidence="2" id="KW-1185">Reference proteome</keyword>
<dbReference type="SUPFAM" id="SSF48726">
    <property type="entry name" value="Immunoglobulin"/>
    <property type="match status" value="1"/>
</dbReference>
<dbReference type="AlphaFoldDB" id="V3ZAQ5"/>
<accession>V3ZAQ5</accession>